<comment type="caution">
    <text evidence="1">The sequence shown here is derived from an EMBL/GenBank/DDBJ whole genome shotgun (WGS) entry which is preliminary data.</text>
</comment>
<evidence type="ECO:0008006" key="3">
    <source>
        <dbReference type="Google" id="ProtNLM"/>
    </source>
</evidence>
<dbReference type="RefSeq" id="WP_120167734.1">
    <property type="nucleotide sequence ID" value="NZ_MCIB01000006.1"/>
</dbReference>
<organism evidence="1 2">
    <name type="scientific">Thermohalobacter berrensis</name>
    <dbReference type="NCBI Taxonomy" id="99594"/>
    <lineage>
        <taxon>Bacteria</taxon>
        <taxon>Bacillati</taxon>
        <taxon>Bacillota</taxon>
        <taxon>Tissierellia</taxon>
        <taxon>Tissierellales</taxon>
        <taxon>Thermohalobacteraceae</taxon>
        <taxon>Thermohalobacter</taxon>
    </lineage>
</organism>
<dbReference type="OrthoDB" id="1684603at2"/>
<dbReference type="EMBL" id="MCIB01000006">
    <property type="protein sequence ID" value="RKD33410.1"/>
    <property type="molecule type" value="Genomic_DNA"/>
</dbReference>
<name>A0A419T771_9FIRM</name>
<keyword evidence="2" id="KW-1185">Reference proteome</keyword>
<sequence>MWTAVHVVEGKKTAKEIEKRLIEEGFLVKVEPFSKDGNRELYKVLAPEFEAEEVQSVILDLGF</sequence>
<evidence type="ECO:0000313" key="2">
    <source>
        <dbReference type="Proteomes" id="UP000284177"/>
    </source>
</evidence>
<protein>
    <recommendedName>
        <fullName evidence="3">SPOR domain-containing protein</fullName>
    </recommendedName>
</protein>
<accession>A0A419T771</accession>
<reference evidence="1 2" key="1">
    <citation type="submission" date="2016-08" db="EMBL/GenBank/DDBJ databases">
        <title>Novel Firmicutes and Novel Genomes.</title>
        <authorList>
            <person name="Poppleton D.I."/>
            <person name="Gribaldo S."/>
        </authorList>
    </citation>
    <scope>NUCLEOTIDE SEQUENCE [LARGE SCALE GENOMIC DNA]</scope>
    <source>
        <strain evidence="1 2">CTT3</strain>
    </source>
</reference>
<dbReference type="AlphaFoldDB" id="A0A419T771"/>
<dbReference type="Proteomes" id="UP000284177">
    <property type="component" value="Unassembled WGS sequence"/>
</dbReference>
<gene>
    <name evidence="1" type="ORF">BET03_09130</name>
</gene>
<proteinExistence type="predicted"/>
<evidence type="ECO:0000313" key="1">
    <source>
        <dbReference type="EMBL" id="RKD33410.1"/>
    </source>
</evidence>